<evidence type="ECO:0000259" key="3">
    <source>
        <dbReference type="Pfam" id="PF25137"/>
    </source>
</evidence>
<dbReference type="InterPro" id="IPR001670">
    <property type="entry name" value="ADH_Fe/GldA"/>
</dbReference>
<dbReference type="Gene3D" id="1.20.1090.10">
    <property type="entry name" value="Dehydroquinate synthase-like - alpha domain"/>
    <property type="match status" value="1"/>
</dbReference>
<evidence type="ECO:0000313" key="4">
    <source>
        <dbReference type="EMBL" id="AGB40522.1"/>
    </source>
</evidence>
<protein>
    <submittedName>
        <fullName evidence="4">Alcohol dehydrogenase, class IV</fullName>
    </submittedName>
</protein>
<organism evidence="4 5">
    <name type="scientific">Halobacteroides halobius (strain ATCC 35273 / DSM 5150 / MD-1)</name>
    <dbReference type="NCBI Taxonomy" id="748449"/>
    <lineage>
        <taxon>Bacteria</taxon>
        <taxon>Bacillati</taxon>
        <taxon>Bacillota</taxon>
        <taxon>Clostridia</taxon>
        <taxon>Halanaerobiales</taxon>
        <taxon>Halobacteroidaceae</taxon>
        <taxon>Halobacteroides</taxon>
    </lineage>
</organism>
<dbReference type="CDD" id="cd08179">
    <property type="entry name" value="NADPH_BDH"/>
    <property type="match status" value="1"/>
</dbReference>
<dbReference type="KEGG" id="hhl:Halha_0548"/>
<feature type="domain" description="Fe-containing alcohol dehydrogenase-like C-terminal" evidence="3">
    <location>
        <begin position="186"/>
        <end position="377"/>
    </location>
</feature>
<dbReference type="GO" id="GO:0046872">
    <property type="term" value="F:metal ion binding"/>
    <property type="evidence" value="ECO:0007669"/>
    <property type="project" value="InterPro"/>
</dbReference>
<dbReference type="PANTHER" id="PTHR11496:SF83">
    <property type="entry name" value="HYDROXYACID-OXOACID TRANSHYDROGENASE, MITOCHONDRIAL"/>
    <property type="match status" value="1"/>
</dbReference>
<dbReference type="GO" id="GO:0004022">
    <property type="term" value="F:alcohol dehydrogenase (NAD+) activity"/>
    <property type="evidence" value="ECO:0007669"/>
    <property type="project" value="UniProtKB-ARBA"/>
</dbReference>
<dbReference type="Pfam" id="PF25137">
    <property type="entry name" value="ADH_Fe_C"/>
    <property type="match status" value="1"/>
</dbReference>
<dbReference type="InterPro" id="IPR034802">
    <property type="entry name" value="NADPH_BDH"/>
</dbReference>
<name>L0K5G5_HALHC</name>
<evidence type="ECO:0000313" key="5">
    <source>
        <dbReference type="Proteomes" id="UP000010880"/>
    </source>
</evidence>
<keyword evidence="5" id="KW-1185">Reference proteome</keyword>
<dbReference type="InterPro" id="IPR056798">
    <property type="entry name" value="ADH_Fe_C"/>
</dbReference>
<evidence type="ECO:0000256" key="1">
    <source>
        <dbReference type="ARBA" id="ARBA00023002"/>
    </source>
</evidence>
<dbReference type="Proteomes" id="UP000010880">
    <property type="component" value="Chromosome"/>
</dbReference>
<dbReference type="eggNOG" id="COG1454">
    <property type="taxonomic scope" value="Bacteria"/>
</dbReference>
<dbReference type="PROSITE" id="PS00913">
    <property type="entry name" value="ADH_IRON_1"/>
    <property type="match status" value="1"/>
</dbReference>
<dbReference type="AlphaFoldDB" id="L0K5G5"/>
<dbReference type="FunFam" id="1.20.1090.10:FF:000001">
    <property type="entry name" value="Aldehyde-alcohol dehydrogenase"/>
    <property type="match status" value="1"/>
</dbReference>
<feature type="domain" description="Alcohol dehydrogenase iron-type/glycerol dehydrogenase GldA" evidence="2">
    <location>
        <begin position="7"/>
        <end position="175"/>
    </location>
</feature>
<dbReference type="OrthoDB" id="9804734at2"/>
<dbReference type="PATRIC" id="fig|748449.3.peg.510"/>
<dbReference type="STRING" id="748449.Halha_0548"/>
<dbReference type="FunFam" id="3.40.50.1970:FF:000003">
    <property type="entry name" value="Alcohol dehydrogenase, iron-containing"/>
    <property type="match status" value="1"/>
</dbReference>
<dbReference type="EMBL" id="CP003359">
    <property type="protein sequence ID" value="AGB40522.1"/>
    <property type="molecule type" value="Genomic_DNA"/>
</dbReference>
<dbReference type="InterPro" id="IPR018211">
    <property type="entry name" value="ADH_Fe_CS"/>
</dbReference>
<dbReference type="Pfam" id="PF00465">
    <property type="entry name" value="Fe-ADH"/>
    <property type="match status" value="1"/>
</dbReference>
<reference evidence="5" key="1">
    <citation type="submission" date="2012-02" db="EMBL/GenBank/DDBJ databases">
        <title>The complete genome of Halobacteroides halobius DSM 5150.</title>
        <authorList>
            <person name="Lucas S."/>
            <person name="Copeland A."/>
            <person name="Lapidus A."/>
            <person name="Glavina del Rio T."/>
            <person name="Dalin E."/>
            <person name="Tice H."/>
            <person name="Bruce D."/>
            <person name="Goodwin L."/>
            <person name="Pitluck S."/>
            <person name="Peters L."/>
            <person name="Mikhailova N."/>
            <person name="Gu W."/>
            <person name="Kyrpides N."/>
            <person name="Mavromatis K."/>
            <person name="Ivanova N."/>
            <person name="Brettin T."/>
            <person name="Detter J.C."/>
            <person name="Han C."/>
            <person name="Larimer F."/>
            <person name="Land M."/>
            <person name="Hauser L."/>
            <person name="Markowitz V."/>
            <person name="Cheng J.-F."/>
            <person name="Hugenholtz P."/>
            <person name="Woyke T."/>
            <person name="Wu D."/>
            <person name="Tindall B."/>
            <person name="Pomrenke H."/>
            <person name="Brambilla E."/>
            <person name="Klenk H.-P."/>
            <person name="Eisen J.A."/>
        </authorList>
    </citation>
    <scope>NUCLEOTIDE SEQUENCE [LARGE SCALE GENOMIC DNA]</scope>
    <source>
        <strain evidence="5">ATCC 35273 / DSM 5150 / MD-1</strain>
    </source>
</reference>
<dbReference type="HOGENOM" id="CLU_007207_0_0_9"/>
<proteinExistence type="predicted"/>
<dbReference type="InterPro" id="IPR039697">
    <property type="entry name" value="Alcohol_dehydrogenase_Fe"/>
</dbReference>
<dbReference type="RefSeq" id="WP_015326248.1">
    <property type="nucleotide sequence ID" value="NC_019978.1"/>
</dbReference>
<dbReference type="Gene3D" id="3.40.50.1970">
    <property type="match status" value="1"/>
</dbReference>
<keyword evidence="1" id="KW-0560">Oxidoreductase</keyword>
<gene>
    <name evidence="4" type="ordered locus">Halha_0548</name>
</gene>
<dbReference type="PANTHER" id="PTHR11496">
    <property type="entry name" value="ALCOHOL DEHYDROGENASE"/>
    <property type="match status" value="1"/>
</dbReference>
<sequence>MKSFMIPRDVEFGEKTLSYLSELDGERAILVTGGSSMKRFGFLDQAQDYLKEAGIESRVVDGVEPNPSVKTVLKGKRAMLDFEPDWVIAIGGGSALDAAKIMWCFYEHPELEFKDIIEVGSMPELRNKAKFVAIPSTSGTASEITAFSVITDTDEKIKYPIVSSEIIPDIAIVDPEIPATMPSHITANTGMDVLAHAVEAFVSTGASDYTDSLALKAIQLVFDYLPKAFEDGDNMKAREKMHNASTMAGMAFSNSSLGIVHSLAHKIGGELHITHGLANAILMPYVIEFNYEAAEEKFKIAEATLGVDDLAAAIRDLNQALNIPSSFSEIDWMDFTEEDFEGVLDRMAANAKDDPCTVTNPKEPTVEDMREIYKKAFYGAEADLD</sequence>
<dbReference type="SUPFAM" id="SSF56796">
    <property type="entry name" value="Dehydroquinate synthase-like"/>
    <property type="match status" value="1"/>
</dbReference>
<accession>L0K5G5</accession>
<evidence type="ECO:0000259" key="2">
    <source>
        <dbReference type="Pfam" id="PF00465"/>
    </source>
</evidence>
<dbReference type="PROSITE" id="PS00060">
    <property type="entry name" value="ADH_IRON_2"/>
    <property type="match status" value="1"/>
</dbReference>